<keyword evidence="3" id="KW-0722">Serine protease inhibitor</keyword>
<accession>A0AAW1MR57</accession>
<organism evidence="6 7">
    <name type="scientific">Saponaria officinalis</name>
    <name type="common">Common soapwort</name>
    <name type="synonym">Lychnis saponaria</name>
    <dbReference type="NCBI Taxonomy" id="3572"/>
    <lineage>
        <taxon>Eukaryota</taxon>
        <taxon>Viridiplantae</taxon>
        <taxon>Streptophyta</taxon>
        <taxon>Embryophyta</taxon>
        <taxon>Tracheophyta</taxon>
        <taxon>Spermatophyta</taxon>
        <taxon>Magnoliopsida</taxon>
        <taxon>eudicotyledons</taxon>
        <taxon>Gunneridae</taxon>
        <taxon>Pentapetalae</taxon>
        <taxon>Caryophyllales</taxon>
        <taxon>Caryophyllaceae</taxon>
        <taxon>Caryophylleae</taxon>
        <taxon>Saponaria</taxon>
    </lineage>
</organism>
<dbReference type="PROSITE" id="PS00284">
    <property type="entry name" value="SERPIN"/>
    <property type="match status" value="1"/>
</dbReference>
<dbReference type="GO" id="GO:0005615">
    <property type="term" value="C:extracellular space"/>
    <property type="evidence" value="ECO:0007669"/>
    <property type="project" value="InterPro"/>
</dbReference>
<dbReference type="SUPFAM" id="SSF56574">
    <property type="entry name" value="Serpins"/>
    <property type="match status" value="1"/>
</dbReference>
<dbReference type="Proteomes" id="UP001443914">
    <property type="component" value="Unassembled WGS sequence"/>
</dbReference>
<dbReference type="CDD" id="cd02043">
    <property type="entry name" value="serpinP_plants"/>
    <property type="match status" value="1"/>
</dbReference>
<gene>
    <name evidence="6" type="ORF">RND81_02G051000</name>
</gene>
<keyword evidence="2" id="KW-0646">Protease inhibitor</keyword>
<evidence type="ECO:0000256" key="3">
    <source>
        <dbReference type="ARBA" id="ARBA00022900"/>
    </source>
</evidence>
<dbReference type="FunFam" id="3.30.497.10:FF:000012">
    <property type="entry name" value="Predicted protein"/>
    <property type="match status" value="1"/>
</dbReference>
<dbReference type="InterPro" id="IPR036186">
    <property type="entry name" value="Serpin_sf"/>
</dbReference>
<dbReference type="FunFam" id="2.30.39.10:FF:000022">
    <property type="entry name" value="Os11g0230400 protein"/>
    <property type="match status" value="1"/>
</dbReference>
<sequence length="389" mass="42193">MDLRQSISAQTDVSLSLSHHVSLTESKNSNTVFSPLSLHVVLSMIAAGSSGSTRDELLTFLKSKSSDDLNKLSSELVSMIFADGSSAGGPKLSFANGVWVDGSLPLKPAFKEIVDGLYKASSKQVDFLNKAQEVASEVNSWAENKTTGLIKELLPPDSVDSTTRLIFANALYFKGAWTEKFDASETNEDDFHLLDGTSVKVPYMTSKKKQFVCTFDGFKVLSLPYKQGEDKRQFSMYFLLPDAKDGLIALSEKVGSTPGFLGNHVPDRKVEVGDFRVPKFKISFGFESSKVLKDLGVNSAFSGGGLTEMVDSPVAQNLGVSSIFHKSFIEVNEEGTEAAAASAAMVTLRGIGFAEKIDFVADRPFMFLIREDMTGVVLFTGHVVNPLES</sequence>
<dbReference type="InterPro" id="IPR000215">
    <property type="entry name" value="Serpin_fam"/>
</dbReference>
<dbReference type="AlphaFoldDB" id="A0AAW1MR57"/>
<dbReference type="InterPro" id="IPR023795">
    <property type="entry name" value="Serpin_CS"/>
</dbReference>
<comment type="similarity">
    <text evidence="1 4">Belongs to the serpin family.</text>
</comment>
<dbReference type="InterPro" id="IPR042185">
    <property type="entry name" value="Serpin_sf_2"/>
</dbReference>
<dbReference type="Pfam" id="PF00079">
    <property type="entry name" value="Serpin"/>
    <property type="match status" value="1"/>
</dbReference>
<reference evidence="6" key="1">
    <citation type="submission" date="2024-03" db="EMBL/GenBank/DDBJ databases">
        <title>WGS assembly of Saponaria officinalis var. Norfolk2.</title>
        <authorList>
            <person name="Jenkins J."/>
            <person name="Shu S."/>
            <person name="Grimwood J."/>
            <person name="Barry K."/>
            <person name="Goodstein D."/>
            <person name="Schmutz J."/>
            <person name="Leebens-Mack J."/>
            <person name="Osbourn A."/>
        </authorList>
    </citation>
    <scope>NUCLEOTIDE SEQUENCE [LARGE SCALE GENOMIC DNA]</scope>
    <source>
        <strain evidence="6">JIC</strain>
    </source>
</reference>
<evidence type="ECO:0000259" key="5">
    <source>
        <dbReference type="SMART" id="SM00093"/>
    </source>
</evidence>
<dbReference type="PANTHER" id="PTHR11461">
    <property type="entry name" value="SERINE PROTEASE INHIBITOR, SERPIN"/>
    <property type="match status" value="1"/>
</dbReference>
<dbReference type="PANTHER" id="PTHR11461:SF211">
    <property type="entry name" value="GH10112P-RELATED"/>
    <property type="match status" value="1"/>
</dbReference>
<evidence type="ECO:0000256" key="1">
    <source>
        <dbReference type="ARBA" id="ARBA00009500"/>
    </source>
</evidence>
<keyword evidence="7" id="KW-1185">Reference proteome</keyword>
<proteinExistence type="inferred from homology"/>
<dbReference type="GO" id="GO:0004867">
    <property type="term" value="F:serine-type endopeptidase inhibitor activity"/>
    <property type="evidence" value="ECO:0007669"/>
    <property type="project" value="UniProtKB-KW"/>
</dbReference>
<evidence type="ECO:0000313" key="7">
    <source>
        <dbReference type="Proteomes" id="UP001443914"/>
    </source>
</evidence>
<feature type="domain" description="Serpin" evidence="5">
    <location>
        <begin position="15"/>
        <end position="386"/>
    </location>
</feature>
<dbReference type="InterPro" id="IPR023796">
    <property type="entry name" value="Serpin_dom"/>
</dbReference>
<dbReference type="Gene3D" id="3.30.497.10">
    <property type="entry name" value="Antithrombin, subunit I, domain 2"/>
    <property type="match status" value="1"/>
</dbReference>
<evidence type="ECO:0000256" key="2">
    <source>
        <dbReference type="ARBA" id="ARBA00022690"/>
    </source>
</evidence>
<dbReference type="EMBL" id="JBDFQZ010000002">
    <property type="protein sequence ID" value="KAK9748343.1"/>
    <property type="molecule type" value="Genomic_DNA"/>
</dbReference>
<dbReference type="SMART" id="SM00093">
    <property type="entry name" value="SERPIN"/>
    <property type="match status" value="1"/>
</dbReference>
<protein>
    <recommendedName>
        <fullName evidence="5">Serpin domain-containing protein</fullName>
    </recommendedName>
</protein>
<dbReference type="InterPro" id="IPR042178">
    <property type="entry name" value="Serpin_sf_1"/>
</dbReference>
<name>A0AAW1MR57_SAPOF</name>
<comment type="caution">
    <text evidence="6">The sequence shown here is derived from an EMBL/GenBank/DDBJ whole genome shotgun (WGS) entry which is preliminary data.</text>
</comment>
<dbReference type="Gene3D" id="2.30.39.10">
    <property type="entry name" value="Alpha-1-antitrypsin, domain 1"/>
    <property type="match status" value="1"/>
</dbReference>
<evidence type="ECO:0000313" key="6">
    <source>
        <dbReference type="EMBL" id="KAK9748343.1"/>
    </source>
</evidence>
<evidence type="ECO:0000256" key="4">
    <source>
        <dbReference type="RuleBase" id="RU000411"/>
    </source>
</evidence>